<keyword evidence="1" id="KW-0812">Transmembrane</keyword>
<comment type="caution">
    <text evidence="2">The sequence shown here is derived from an EMBL/GenBank/DDBJ whole genome shotgun (WGS) entry which is preliminary data.</text>
</comment>
<gene>
    <name evidence="2" type="ORF">F2P44_17430</name>
</gene>
<keyword evidence="1" id="KW-1133">Transmembrane helix</keyword>
<dbReference type="RefSeq" id="WP_167088376.1">
    <property type="nucleotide sequence ID" value="NZ_WHJG01000017.1"/>
</dbReference>
<feature type="transmembrane region" description="Helical" evidence="1">
    <location>
        <begin position="18"/>
        <end position="34"/>
    </location>
</feature>
<sequence length="78" mass="8661">MRDLNKGDERNIKNERKIAFGATMKAVFWSFLGIRKRSDYEKDSASLNPVHVVIAGLIGVMLFIGVLIALVKFAVSGH</sequence>
<keyword evidence="3" id="KW-1185">Reference proteome</keyword>
<evidence type="ECO:0000256" key="1">
    <source>
        <dbReference type="SAM" id="Phobius"/>
    </source>
</evidence>
<keyword evidence="1" id="KW-0472">Membrane</keyword>
<organism evidence="2 3">
    <name type="scientific">Massilia frigida</name>
    <dbReference type="NCBI Taxonomy" id="2609281"/>
    <lineage>
        <taxon>Bacteria</taxon>
        <taxon>Pseudomonadati</taxon>
        <taxon>Pseudomonadota</taxon>
        <taxon>Betaproteobacteria</taxon>
        <taxon>Burkholderiales</taxon>
        <taxon>Oxalobacteraceae</taxon>
        <taxon>Telluria group</taxon>
        <taxon>Massilia</taxon>
    </lineage>
</organism>
<dbReference type="Pfam" id="PF11174">
    <property type="entry name" value="DUF2970"/>
    <property type="match status" value="1"/>
</dbReference>
<proteinExistence type="predicted"/>
<protein>
    <submittedName>
        <fullName evidence="2">DUF2970 domain-containing protein</fullName>
    </submittedName>
</protein>
<dbReference type="InterPro" id="IPR021344">
    <property type="entry name" value="DUF2970"/>
</dbReference>
<feature type="transmembrane region" description="Helical" evidence="1">
    <location>
        <begin position="54"/>
        <end position="75"/>
    </location>
</feature>
<dbReference type="Proteomes" id="UP000621455">
    <property type="component" value="Unassembled WGS sequence"/>
</dbReference>
<dbReference type="EMBL" id="WHJG01000017">
    <property type="protein sequence ID" value="NHZ81041.1"/>
    <property type="molecule type" value="Genomic_DNA"/>
</dbReference>
<evidence type="ECO:0000313" key="3">
    <source>
        <dbReference type="Proteomes" id="UP000621455"/>
    </source>
</evidence>
<accession>A0ABX0NCQ2</accession>
<reference evidence="2 3" key="1">
    <citation type="submission" date="2019-10" db="EMBL/GenBank/DDBJ databases">
        <title>Taxonomy of Antarctic Massilia spp.: description of Massilia rubra sp. nov., Massilia aquatica sp. nov., Massilia mucilaginosa sp. nov., Massilia frigida sp. nov. isolated from streams, lakes and regoliths.</title>
        <authorList>
            <person name="Holochova P."/>
            <person name="Sedlacek I."/>
            <person name="Kralova S."/>
            <person name="Maslanova I."/>
            <person name="Busse H.-J."/>
            <person name="Stankova E."/>
            <person name="Vrbovska V."/>
            <person name="Kovarovic V."/>
            <person name="Bartak M."/>
            <person name="Svec P."/>
            <person name="Pantucek R."/>
        </authorList>
    </citation>
    <scope>NUCLEOTIDE SEQUENCE [LARGE SCALE GENOMIC DNA]</scope>
    <source>
        <strain evidence="2 3">CCM 8695</strain>
    </source>
</reference>
<evidence type="ECO:0000313" key="2">
    <source>
        <dbReference type="EMBL" id="NHZ81041.1"/>
    </source>
</evidence>
<name>A0ABX0NCQ2_9BURK</name>